<gene>
    <name evidence="1" type="ORF">EZS27_006051</name>
</gene>
<name>A0A5J4SLW9_9ZZZZ</name>
<dbReference type="EMBL" id="SNRY01000131">
    <property type="protein sequence ID" value="KAA6346401.1"/>
    <property type="molecule type" value="Genomic_DNA"/>
</dbReference>
<organism evidence="1">
    <name type="scientific">termite gut metagenome</name>
    <dbReference type="NCBI Taxonomy" id="433724"/>
    <lineage>
        <taxon>unclassified sequences</taxon>
        <taxon>metagenomes</taxon>
        <taxon>organismal metagenomes</taxon>
    </lineage>
</organism>
<comment type="caution">
    <text evidence="1">The sequence shown here is derived from an EMBL/GenBank/DDBJ whole genome shotgun (WGS) entry which is preliminary data.</text>
</comment>
<protein>
    <submittedName>
        <fullName evidence="1">Uncharacterized protein</fullName>
    </submittedName>
</protein>
<dbReference type="AlphaFoldDB" id="A0A5J4SLW9"/>
<accession>A0A5J4SLW9</accession>
<reference evidence="1" key="1">
    <citation type="submission" date="2019-03" db="EMBL/GenBank/DDBJ databases">
        <title>Single cell metagenomics reveals metabolic interactions within the superorganism composed of flagellate Streblomastix strix and complex community of Bacteroidetes bacteria on its surface.</title>
        <authorList>
            <person name="Treitli S.C."/>
            <person name="Kolisko M."/>
            <person name="Husnik F."/>
            <person name="Keeling P."/>
            <person name="Hampl V."/>
        </authorList>
    </citation>
    <scope>NUCLEOTIDE SEQUENCE</scope>
    <source>
        <strain evidence="1">STM</strain>
    </source>
</reference>
<sequence length="91" mass="10199">MAKFIELHNFSGDSIFINVNKITHFSPHTSEEEGIPCTLVSVAHNFETGIIIKETPAEILDKIKESEQGTVLEAMSVEQVRESIEKHMKST</sequence>
<evidence type="ECO:0000313" key="1">
    <source>
        <dbReference type="EMBL" id="KAA6346401.1"/>
    </source>
</evidence>
<proteinExistence type="predicted"/>